<feature type="region of interest" description="Disordered" evidence="2">
    <location>
        <begin position="1"/>
        <end position="279"/>
    </location>
</feature>
<evidence type="ECO:0008006" key="5">
    <source>
        <dbReference type="Google" id="ProtNLM"/>
    </source>
</evidence>
<keyword evidence="1" id="KW-0175">Coiled coil</keyword>
<feature type="region of interest" description="Disordered" evidence="2">
    <location>
        <begin position="453"/>
        <end position="497"/>
    </location>
</feature>
<feature type="compositionally biased region" description="Basic and acidic residues" evidence="2">
    <location>
        <begin position="69"/>
        <end position="81"/>
    </location>
</feature>
<feature type="compositionally biased region" description="Polar residues" evidence="2">
    <location>
        <begin position="222"/>
        <end position="234"/>
    </location>
</feature>
<feature type="compositionally biased region" description="Basic and acidic residues" evidence="2">
    <location>
        <begin position="467"/>
        <end position="488"/>
    </location>
</feature>
<evidence type="ECO:0000313" key="3">
    <source>
        <dbReference type="EMBL" id="OIW27486.1"/>
    </source>
</evidence>
<feature type="coiled-coil region" evidence="1">
    <location>
        <begin position="418"/>
        <end position="449"/>
    </location>
</feature>
<dbReference type="InterPro" id="IPR017956">
    <property type="entry name" value="AT_hook_DNA-bd_motif"/>
</dbReference>
<keyword evidence="4" id="KW-1185">Reference proteome</keyword>
<dbReference type="STRING" id="1408157.A0A1J7IJ28"/>
<sequence length="560" mass="61537">MAPTMPNQKRKRGGPAALSLAANDASQRATRSRGTDNEPAVATDDPPTADITLVDNKENGNSGKRGRPRKGESKPVEEKADAATGGVRRSKRDRRSADDSPWWISGSNGAEEEEEEEEVSDSSAPLKKRARISVGAVTGLKKQGVRPRRAEQESTPSQTEPAKSPRRSKAGAVPAGEPSTLVEPEPKRRGRPRKSDASRTRDEEPPVEEVPQLKKRGRPRLSNVSASGQIPSEQPKTKSPAKHRLVKKPVTEGRRNSTAPQRRLSKNPDSQEANQSVAEMDDELEASLLPVPKYRHIEPRTRQIPRSTISAKWLPLDDASVEAISTIISDTTRPVLLRLRDKELRHQQGQIILRIFAGRLRSKLRKGMPFPPPSTKAAGSRGDKADAGGGHVEELSFESTVDSIESLETMLDPLLHSVALLEKEKVKEEAALEKEYETLRTLESNAKAEARSWRESLKKAHPLAPEPAKRKDMQELDRASGEGPELVKHKSTPLSGVFHDTKDKGLLSMSQQIASHMESIQKNVQPIQEVLPAIGKSRAALQSVLQTHLAPQQFERVLLG</sequence>
<dbReference type="EMBL" id="KV875099">
    <property type="protein sequence ID" value="OIW27486.1"/>
    <property type="molecule type" value="Genomic_DNA"/>
</dbReference>
<proteinExistence type="predicted"/>
<organism evidence="3 4">
    <name type="scientific">Coniochaeta ligniaria NRRL 30616</name>
    <dbReference type="NCBI Taxonomy" id="1408157"/>
    <lineage>
        <taxon>Eukaryota</taxon>
        <taxon>Fungi</taxon>
        <taxon>Dikarya</taxon>
        <taxon>Ascomycota</taxon>
        <taxon>Pezizomycotina</taxon>
        <taxon>Sordariomycetes</taxon>
        <taxon>Sordariomycetidae</taxon>
        <taxon>Coniochaetales</taxon>
        <taxon>Coniochaetaceae</taxon>
        <taxon>Coniochaeta</taxon>
    </lineage>
</organism>
<evidence type="ECO:0000256" key="2">
    <source>
        <dbReference type="SAM" id="MobiDB-lite"/>
    </source>
</evidence>
<gene>
    <name evidence="3" type="ORF">CONLIGDRAFT_433072</name>
</gene>
<feature type="compositionally biased region" description="Basic and acidic residues" evidence="2">
    <location>
        <begin position="193"/>
        <end position="204"/>
    </location>
</feature>
<evidence type="ECO:0000256" key="1">
    <source>
        <dbReference type="SAM" id="Coils"/>
    </source>
</evidence>
<feature type="region of interest" description="Disordered" evidence="2">
    <location>
        <begin position="367"/>
        <end position="390"/>
    </location>
</feature>
<dbReference type="InterPro" id="IPR025212">
    <property type="entry name" value="CAD_CENP-Q"/>
</dbReference>
<reference evidence="3 4" key="1">
    <citation type="submission" date="2016-10" db="EMBL/GenBank/DDBJ databases">
        <title>Draft genome sequence of Coniochaeta ligniaria NRRL30616, a lignocellulolytic fungus for bioabatement of inhibitors in plant biomass hydrolysates.</title>
        <authorList>
            <consortium name="DOE Joint Genome Institute"/>
            <person name="Jimenez D.J."/>
            <person name="Hector R.E."/>
            <person name="Riley R."/>
            <person name="Sun H."/>
            <person name="Grigoriev I.V."/>
            <person name="Van Elsas J.D."/>
            <person name="Nichols N.N."/>
        </authorList>
    </citation>
    <scope>NUCLEOTIDE SEQUENCE [LARGE SCALE GENOMIC DNA]</scope>
    <source>
        <strain evidence="3 4">NRRL 30616</strain>
    </source>
</reference>
<dbReference type="Pfam" id="PF13094">
    <property type="entry name" value="CENP-Q"/>
    <property type="match status" value="1"/>
</dbReference>
<feature type="compositionally biased region" description="Polar residues" evidence="2">
    <location>
        <begin position="267"/>
        <end position="277"/>
    </location>
</feature>
<protein>
    <recommendedName>
        <fullName evidence="5">Kinetochore protein fta7</fullName>
    </recommendedName>
</protein>
<evidence type="ECO:0000313" key="4">
    <source>
        <dbReference type="Proteomes" id="UP000182658"/>
    </source>
</evidence>
<dbReference type="AlphaFoldDB" id="A0A1J7IJ28"/>
<dbReference type="InParanoid" id="A0A1J7IJ28"/>
<dbReference type="OrthoDB" id="2420947at2759"/>
<feature type="compositionally biased region" description="Basic and acidic residues" evidence="2">
    <location>
        <begin position="381"/>
        <end position="390"/>
    </location>
</feature>
<feature type="compositionally biased region" description="Acidic residues" evidence="2">
    <location>
        <begin position="110"/>
        <end position="120"/>
    </location>
</feature>
<dbReference type="GO" id="GO:0003677">
    <property type="term" value="F:DNA binding"/>
    <property type="evidence" value="ECO:0007669"/>
    <property type="project" value="InterPro"/>
</dbReference>
<dbReference type="Proteomes" id="UP000182658">
    <property type="component" value="Unassembled WGS sequence"/>
</dbReference>
<accession>A0A1J7IJ28</accession>
<dbReference type="SMART" id="SM00384">
    <property type="entry name" value="AT_hook"/>
    <property type="match status" value="3"/>
</dbReference>
<name>A0A1J7IJ28_9PEZI</name>